<dbReference type="AlphaFoldDB" id="A0A6J7CRY7"/>
<gene>
    <name evidence="1" type="ORF">UFOPK3381_00172</name>
</gene>
<dbReference type="InterPro" id="IPR002495">
    <property type="entry name" value="Glyco_trans_8"/>
</dbReference>
<proteinExistence type="predicted"/>
<dbReference type="GO" id="GO:0016757">
    <property type="term" value="F:glycosyltransferase activity"/>
    <property type="evidence" value="ECO:0007669"/>
    <property type="project" value="InterPro"/>
</dbReference>
<organism evidence="1">
    <name type="scientific">freshwater metagenome</name>
    <dbReference type="NCBI Taxonomy" id="449393"/>
    <lineage>
        <taxon>unclassified sequences</taxon>
        <taxon>metagenomes</taxon>
        <taxon>ecological metagenomes</taxon>
    </lineage>
</organism>
<dbReference type="EMBL" id="CAFBLN010000003">
    <property type="protein sequence ID" value="CAB4859594.1"/>
    <property type="molecule type" value="Genomic_DNA"/>
</dbReference>
<dbReference type="SUPFAM" id="SSF53448">
    <property type="entry name" value="Nucleotide-diphospho-sugar transferases"/>
    <property type="match status" value="1"/>
</dbReference>
<dbReference type="InterPro" id="IPR029044">
    <property type="entry name" value="Nucleotide-diphossugar_trans"/>
</dbReference>
<sequence>MESSRASARLVATSFDDRYIWPWLCSLWSAVHGSQQPLRFLIANVNGLLSPEGKDVVAQCLKWLSVDGEVVDLEVNVPELNDHQWNATVYARLALLDSLDEPFMWLDADTLLLPGWDDIFTNGDRLFEDPAIIAGGVFDRGMTLARMKIDGKNQAFNRCGGRYFNAGILLLRPDRWKAAHLDSLWMDLVRREKELGFQYHDQDILNYLLTDRVSFLDVGFNHIISEPLSGSEKILHYAGFPKPWKLDEAGRAFFIALEVLNWDRPSHQISGGGSAWVTFPRYWDLETNVRAELAASGQESLVAALMKLRESQLSLFSKPEQFKFGMLRRIAKKFQSW</sequence>
<dbReference type="Gene3D" id="3.90.550.10">
    <property type="entry name" value="Spore Coat Polysaccharide Biosynthesis Protein SpsA, Chain A"/>
    <property type="match status" value="1"/>
</dbReference>
<dbReference type="Pfam" id="PF01501">
    <property type="entry name" value="Glyco_transf_8"/>
    <property type="match status" value="1"/>
</dbReference>
<accession>A0A6J7CRY7</accession>
<name>A0A6J7CRY7_9ZZZZ</name>
<protein>
    <submittedName>
        <fullName evidence="1">Unannotated protein</fullName>
    </submittedName>
</protein>
<evidence type="ECO:0000313" key="1">
    <source>
        <dbReference type="EMBL" id="CAB4859594.1"/>
    </source>
</evidence>
<reference evidence="1" key="1">
    <citation type="submission" date="2020-05" db="EMBL/GenBank/DDBJ databases">
        <authorList>
            <person name="Chiriac C."/>
            <person name="Salcher M."/>
            <person name="Ghai R."/>
            <person name="Kavagutti S V."/>
        </authorList>
    </citation>
    <scope>NUCLEOTIDE SEQUENCE</scope>
</reference>